<evidence type="ECO:0000313" key="3">
    <source>
        <dbReference type="Proteomes" id="UP000028582"/>
    </source>
</evidence>
<name>A0A080ZHY0_PHYNI</name>
<evidence type="ECO:0000313" key="2">
    <source>
        <dbReference type="EMBL" id="ETO66241.1"/>
    </source>
</evidence>
<keyword evidence="1" id="KW-1133">Transmembrane helix</keyword>
<reference evidence="2 3" key="1">
    <citation type="submission" date="2013-11" db="EMBL/GenBank/DDBJ databases">
        <title>The Genome Sequence of Phytophthora parasitica P1976.</title>
        <authorList>
            <consortium name="The Broad Institute Genomics Platform"/>
            <person name="Russ C."/>
            <person name="Tyler B."/>
            <person name="Panabieres F."/>
            <person name="Shan W."/>
            <person name="Tripathy S."/>
            <person name="Grunwald N."/>
            <person name="Machado M."/>
            <person name="Johnson C.S."/>
            <person name="Walker B."/>
            <person name="Young S."/>
            <person name="Zeng Q."/>
            <person name="Gargeya S."/>
            <person name="Fitzgerald M."/>
            <person name="Haas B."/>
            <person name="Abouelleil A."/>
            <person name="Allen A.W."/>
            <person name="Alvarado L."/>
            <person name="Arachchi H.M."/>
            <person name="Berlin A.M."/>
            <person name="Chapman S.B."/>
            <person name="Gainer-Dewar J."/>
            <person name="Goldberg J."/>
            <person name="Griggs A."/>
            <person name="Gujja S."/>
            <person name="Hansen M."/>
            <person name="Howarth C."/>
            <person name="Imamovic A."/>
            <person name="Ireland A."/>
            <person name="Larimer J."/>
            <person name="McCowan C."/>
            <person name="Murphy C."/>
            <person name="Pearson M."/>
            <person name="Poon T.W."/>
            <person name="Priest M."/>
            <person name="Roberts A."/>
            <person name="Saif S."/>
            <person name="Shea T."/>
            <person name="Sisk P."/>
            <person name="Sykes S."/>
            <person name="Wortman J."/>
            <person name="Nusbaum C."/>
            <person name="Birren B."/>
        </authorList>
    </citation>
    <scope>NUCLEOTIDE SEQUENCE [LARGE SCALE GENOMIC DNA]</scope>
    <source>
        <strain evidence="2 3">P1976</strain>
    </source>
</reference>
<keyword evidence="1" id="KW-0812">Transmembrane</keyword>
<organism evidence="2 3">
    <name type="scientific">Phytophthora nicotianae P1976</name>
    <dbReference type="NCBI Taxonomy" id="1317066"/>
    <lineage>
        <taxon>Eukaryota</taxon>
        <taxon>Sar</taxon>
        <taxon>Stramenopiles</taxon>
        <taxon>Oomycota</taxon>
        <taxon>Peronosporomycetes</taxon>
        <taxon>Peronosporales</taxon>
        <taxon>Peronosporaceae</taxon>
        <taxon>Phytophthora</taxon>
    </lineage>
</organism>
<evidence type="ECO:0000256" key="1">
    <source>
        <dbReference type="SAM" id="Phobius"/>
    </source>
</evidence>
<comment type="caution">
    <text evidence="2">The sequence shown here is derived from an EMBL/GenBank/DDBJ whole genome shotgun (WGS) entry which is preliminary data.</text>
</comment>
<dbReference type="OrthoDB" id="117776at2759"/>
<evidence type="ECO:0008006" key="4">
    <source>
        <dbReference type="Google" id="ProtNLM"/>
    </source>
</evidence>
<protein>
    <recommendedName>
        <fullName evidence="4">Zeta toxin domain-containing protein</fullName>
    </recommendedName>
</protein>
<dbReference type="EMBL" id="ANJA01003045">
    <property type="protein sequence ID" value="ETO66241.1"/>
    <property type="molecule type" value="Genomic_DNA"/>
</dbReference>
<dbReference type="AlphaFoldDB" id="A0A080ZHY0"/>
<accession>A0A080ZHY0</accession>
<sequence length="200" mass="22915">MEEAITRINELRPRYVFLTAKSGAGKTYFSNRLKGYTVVELDEVVKSTGEAFGLDEAAAIKMYKNALPAPVMDAFVINIHSIFRQHPKARIVIEGAIAEAALVKRIFSGSYAAFMFVYLYPVDVNAYALRMMKRFKYEKENDIRSLSIWPKVTSQLEEAAYESDELTLFMLRMARESMTKSALRYEYFEKNGLVMVRVDV</sequence>
<dbReference type="Proteomes" id="UP000028582">
    <property type="component" value="Unassembled WGS sequence"/>
</dbReference>
<dbReference type="InterPro" id="IPR027417">
    <property type="entry name" value="P-loop_NTPase"/>
</dbReference>
<proteinExistence type="predicted"/>
<keyword evidence="1" id="KW-0472">Membrane</keyword>
<dbReference type="SUPFAM" id="SSF52540">
    <property type="entry name" value="P-loop containing nucleoside triphosphate hydrolases"/>
    <property type="match status" value="1"/>
</dbReference>
<gene>
    <name evidence="2" type="ORF">F444_16529</name>
</gene>
<feature type="transmembrane region" description="Helical" evidence="1">
    <location>
        <begin position="111"/>
        <end position="129"/>
    </location>
</feature>